<dbReference type="InterPro" id="IPR019757">
    <property type="entry name" value="Pept_S26A_signal_pept_1_Lys-AS"/>
</dbReference>
<reference evidence="10" key="1">
    <citation type="submission" date="2020-10" db="EMBL/GenBank/DDBJ databases">
        <authorList>
            <person name="Gilroy R."/>
        </authorList>
    </citation>
    <scope>NUCLEOTIDE SEQUENCE</scope>
    <source>
        <strain evidence="10">ChiBcec15-4380</strain>
    </source>
</reference>
<comment type="caution">
    <text evidence="10">The sequence shown here is derived from an EMBL/GenBank/DDBJ whole genome shotgun (WGS) entry which is preliminary data.</text>
</comment>
<proteinExistence type="inferred from homology"/>
<evidence type="ECO:0000256" key="1">
    <source>
        <dbReference type="ARBA" id="ARBA00000677"/>
    </source>
</evidence>
<dbReference type="PROSITE" id="PS00761">
    <property type="entry name" value="SPASE_I_3"/>
    <property type="match status" value="1"/>
</dbReference>
<dbReference type="GO" id="GO:0006465">
    <property type="term" value="P:signal peptide processing"/>
    <property type="evidence" value="ECO:0007669"/>
    <property type="project" value="InterPro"/>
</dbReference>
<feature type="transmembrane region" description="Helical" evidence="7">
    <location>
        <begin position="96"/>
        <end position="115"/>
    </location>
</feature>
<dbReference type="CDD" id="cd06530">
    <property type="entry name" value="S26_SPase_I"/>
    <property type="match status" value="1"/>
</dbReference>
<dbReference type="Proteomes" id="UP000824239">
    <property type="component" value="Unassembled WGS sequence"/>
</dbReference>
<feature type="compositionally biased region" description="Basic and acidic residues" evidence="8">
    <location>
        <begin position="1"/>
        <end position="27"/>
    </location>
</feature>
<dbReference type="InterPro" id="IPR019758">
    <property type="entry name" value="Pept_S26A_signal_pept_1_CS"/>
</dbReference>
<reference evidence="10" key="2">
    <citation type="journal article" date="2021" name="PeerJ">
        <title>Extensive microbial diversity within the chicken gut microbiome revealed by metagenomics and culture.</title>
        <authorList>
            <person name="Gilroy R."/>
            <person name="Ravi A."/>
            <person name="Getino M."/>
            <person name="Pursley I."/>
            <person name="Horton D.L."/>
            <person name="Alikhan N.F."/>
            <person name="Baker D."/>
            <person name="Gharbi K."/>
            <person name="Hall N."/>
            <person name="Watson M."/>
            <person name="Adriaenssens E.M."/>
            <person name="Foster-Nyarko E."/>
            <person name="Jarju S."/>
            <person name="Secka A."/>
            <person name="Antonio M."/>
            <person name="Oren A."/>
            <person name="Chaudhuri R.R."/>
            <person name="La Ragione R."/>
            <person name="Hildebrand F."/>
            <person name="Pallen M.J."/>
        </authorList>
    </citation>
    <scope>NUCLEOTIDE SEQUENCE</scope>
    <source>
        <strain evidence="10">ChiBcec15-4380</strain>
    </source>
</reference>
<feature type="active site" evidence="6">
    <location>
        <position position="120"/>
    </location>
</feature>
<evidence type="ECO:0000256" key="8">
    <source>
        <dbReference type="SAM" id="MobiDB-lite"/>
    </source>
</evidence>
<evidence type="ECO:0000256" key="5">
    <source>
        <dbReference type="ARBA" id="ARBA00022801"/>
    </source>
</evidence>
<accession>A0A9D1IXI7</accession>
<evidence type="ECO:0000256" key="3">
    <source>
        <dbReference type="ARBA" id="ARBA00009370"/>
    </source>
</evidence>
<keyword evidence="5 7" id="KW-0378">Hydrolase</keyword>
<feature type="domain" description="Peptidase S26" evidence="9">
    <location>
        <begin position="96"/>
        <end position="257"/>
    </location>
</feature>
<keyword evidence="7" id="KW-0472">Membrane</keyword>
<feature type="active site" evidence="6">
    <location>
        <position position="164"/>
    </location>
</feature>
<comment type="catalytic activity">
    <reaction evidence="1 7">
        <text>Cleavage of hydrophobic, N-terminal signal or leader sequences from secreted and periplasmic proteins.</text>
        <dbReference type="EC" id="3.4.21.89"/>
    </reaction>
</comment>
<dbReference type="AlphaFoldDB" id="A0A9D1IXI7"/>
<keyword evidence="7" id="KW-1133">Transmembrane helix</keyword>
<sequence>MDEEYKPIHDTIDLDEIRALLHSHEPQYQKQPSPAAEPVQPSPAEPKPEPEQKPVRQEAETPAPQRQKPADKAEKSDKVEKKSDPLYECYGILHDISYILAVVTLLFVFVVRLVGVDGSSMRPTLHHGDYLVLESNFFYGPEDIETGDIVVLTVPYYKDEPIVKRVIATGGQTVDIDFENHVVYVDGVALEESYLMDYTGEASWVNWDGEYGLTYPATVPEGCIFVLGDNRNNSTDSRFAPVGMVDVRCVLGKVWAIVLPGEKRDAQGNVIEPREWNRIGLVS</sequence>
<keyword evidence="7" id="KW-0812">Transmembrane</keyword>
<dbReference type="GO" id="GO:0009003">
    <property type="term" value="F:signal peptidase activity"/>
    <property type="evidence" value="ECO:0007669"/>
    <property type="project" value="UniProtKB-EC"/>
</dbReference>
<gene>
    <name evidence="10" type="primary">lepB</name>
    <name evidence="10" type="ORF">IAA53_07195</name>
</gene>
<dbReference type="PANTHER" id="PTHR43390:SF1">
    <property type="entry name" value="CHLOROPLAST PROCESSING PEPTIDASE"/>
    <property type="match status" value="1"/>
</dbReference>
<dbReference type="InterPro" id="IPR019533">
    <property type="entry name" value="Peptidase_S26"/>
</dbReference>
<evidence type="ECO:0000256" key="7">
    <source>
        <dbReference type="RuleBase" id="RU362042"/>
    </source>
</evidence>
<evidence type="ECO:0000313" key="11">
    <source>
        <dbReference type="Proteomes" id="UP000824239"/>
    </source>
</evidence>
<dbReference type="GO" id="GO:0004252">
    <property type="term" value="F:serine-type endopeptidase activity"/>
    <property type="evidence" value="ECO:0007669"/>
    <property type="project" value="InterPro"/>
</dbReference>
<comment type="similarity">
    <text evidence="3 7">Belongs to the peptidase S26 family.</text>
</comment>
<evidence type="ECO:0000256" key="2">
    <source>
        <dbReference type="ARBA" id="ARBA00004401"/>
    </source>
</evidence>
<dbReference type="PANTHER" id="PTHR43390">
    <property type="entry name" value="SIGNAL PEPTIDASE I"/>
    <property type="match status" value="1"/>
</dbReference>
<dbReference type="EMBL" id="DVHE01000056">
    <property type="protein sequence ID" value="HIR51055.1"/>
    <property type="molecule type" value="Genomic_DNA"/>
</dbReference>
<dbReference type="NCBIfam" id="TIGR02227">
    <property type="entry name" value="sigpep_I_bact"/>
    <property type="match status" value="1"/>
</dbReference>
<organism evidence="10 11">
    <name type="scientific">Candidatus Avoscillospira avicola</name>
    <dbReference type="NCBI Taxonomy" id="2840706"/>
    <lineage>
        <taxon>Bacteria</taxon>
        <taxon>Bacillati</taxon>
        <taxon>Bacillota</taxon>
        <taxon>Clostridia</taxon>
        <taxon>Eubacteriales</taxon>
        <taxon>Oscillospiraceae</taxon>
        <taxon>Oscillospiraceae incertae sedis</taxon>
        <taxon>Candidatus Avoscillospira</taxon>
    </lineage>
</organism>
<feature type="compositionally biased region" description="Basic and acidic residues" evidence="8">
    <location>
        <begin position="68"/>
        <end position="79"/>
    </location>
</feature>
<protein>
    <recommendedName>
        <fullName evidence="4 7">Signal peptidase I</fullName>
        <ecNumber evidence="4 7">3.4.21.89</ecNumber>
    </recommendedName>
</protein>
<feature type="region of interest" description="Disordered" evidence="8">
    <location>
        <begin position="1"/>
        <end position="79"/>
    </location>
</feature>
<evidence type="ECO:0000256" key="4">
    <source>
        <dbReference type="ARBA" id="ARBA00013208"/>
    </source>
</evidence>
<dbReference type="SUPFAM" id="SSF51306">
    <property type="entry name" value="LexA/Signal peptidase"/>
    <property type="match status" value="1"/>
</dbReference>
<dbReference type="EC" id="3.4.21.89" evidence="4 7"/>
<dbReference type="InterPro" id="IPR036286">
    <property type="entry name" value="LexA/Signal_pep-like_sf"/>
</dbReference>
<dbReference type="PRINTS" id="PR00727">
    <property type="entry name" value="LEADERPTASE"/>
</dbReference>
<keyword evidence="7" id="KW-0645">Protease</keyword>
<dbReference type="Gene3D" id="2.10.109.10">
    <property type="entry name" value="Umud Fragment, subunit A"/>
    <property type="match status" value="1"/>
</dbReference>
<dbReference type="Pfam" id="PF10502">
    <property type="entry name" value="Peptidase_S26"/>
    <property type="match status" value="1"/>
</dbReference>
<comment type="subcellular location">
    <subcellularLocation>
        <location evidence="2">Cell membrane</location>
        <topology evidence="2">Single-pass type II membrane protein</topology>
    </subcellularLocation>
    <subcellularLocation>
        <location evidence="7">Membrane</location>
        <topology evidence="7">Single-pass type II membrane protein</topology>
    </subcellularLocation>
</comment>
<feature type="compositionally biased region" description="Basic and acidic residues" evidence="8">
    <location>
        <begin position="46"/>
        <end position="59"/>
    </location>
</feature>
<dbReference type="InterPro" id="IPR000223">
    <property type="entry name" value="Pept_S26A_signal_pept_1"/>
</dbReference>
<evidence type="ECO:0000313" key="10">
    <source>
        <dbReference type="EMBL" id="HIR51055.1"/>
    </source>
</evidence>
<evidence type="ECO:0000259" key="9">
    <source>
        <dbReference type="Pfam" id="PF10502"/>
    </source>
</evidence>
<evidence type="ECO:0000256" key="6">
    <source>
        <dbReference type="PIRSR" id="PIRSR600223-1"/>
    </source>
</evidence>
<dbReference type="GO" id="GO:0005886">
    <property type="term" value="C:plasma membrane"/>
    <property type="evidence" value="ECO:0007669"/>
    <property type="project" value="UniProtKB-SubCell"/>
</dbReference>
<dbReference type="PROSITE" id="PS00760">
    <property type="entry name" value="SPASE_I_2"/>
    <property type="match status" value="1"/>
</dbReference>
<name>A0A9D1IXI7_9FIRM</name>